<gene>
    <name evidence="1" type="ORF">AB2L28_00890</name>
</gene>
<reference evidence="1 2" key="1">
    <citation type="submission" date="2024-07" db="EMBL/GenBank/DDBJ databases">
        <authorList>
            <person name="Thanompreechachai J."/>
            <person name="Duangmal K."/>
        </authorList>
    </citation>
    <scope>NUCLEOTIDE SEQUENCE [LARGE SCALE GENOMIC DNA]</scope>
    <source>
        <strain evidence="1 2">TBRC 1896</strain>
    </source>
</reference>
<evidence type="ECO:0000313" key="2">
    <source>
        <dbReference type="Proteomes" id="UP001566476"/>
    </source>
</evidence>
<comment type="caution">
    <text evidence="1">The sequence shown here is derived from an EMBL/GenBank/DDBJ whole genome shotgun (WGS) entry which is preliminary data.</text>
</comment>
<name>A0ABV4HWJ3_9ACTN</name>
<accession>A0ABV4HWJ3</accession>
<evidence type="ECO:0000313" key="1">
    <source>
        <dbReference type="EMBL" id="MEZ0490792.1"/>
    </source>
</evidence>
<protein>
    <recommendedName>
        <fullName evidence="3">AraC family transcriptional regulator</fullName>
    </recommendedName>
</protein>
<evidence type="ECO:0008006" key="3">
    <source>
        <dbReference type="Google" id="ProtNLM"/>
    </source>
</evidence>
<organism evidence="1 2">
    <name type="scientific">Kineococcus mangrovi</name>
    <dbReference type="NCBI Taxonomy" id="1660183"/>
    <lineage>
        <taxon>Bacteria</taxon>
        <taxon>Bacillati</taxon>
        <taxon>Actinomycetota</taxon>
        <taxon>Actinomycetes</taxon>
        <taxon>Kineosporiales</taxon>
        <taxon>Kineosporiaceae</taxon>
        <taxon>Kineococcus</taxon>
    </lineage>
</organism>
<dbReference type="RefSeq" id="WP_370716837.1">
    <property type="nucleotide sequence ID" value="NZ_JBGGTQ010000001.1"/>
</dbReference>
<dbReference type="EMBL" id="JBGGTQ010000001">
    <property type="protein sequence ID" value="MEZ0490792.1"/>
    <property type="molecule type" value="Genomic_DNA"/>
</dbReference>
<sequence>MTTDLLTTWPWPATLTVTALHASATWPTDTTYGTPDHHHWPTDHPLLLVLDVEHRGTTIDVHLGPGLDDGQPGGPVRLGGHRLPTIEAALPADPTCAPERELLHRLHGFIVGVTTTPVRGRLAQLTATLHAGAADRLAHELQQWGR</sequence>
<proteinExistence type="predicted"/>
<dbReference type="Proteomes" id="UP001566476">
    <property type="component" value="Unassembled WGS sequence"/>
</dbReference>
<keyword evidence="2" id="KW-1185">Reference proteome</keyword>